<dbReference type="Proteomes" id="UP000201566">
    <property type="component" value="Segment"/>
</dbReference>
<organism evidence="3 4">
    <name type="scientific">Pandoravirus dulcis</name>
    <dbReference type="NCBI Taxonomy" id="1349409"/>
    <lineage>
        <taxon>Viruses</taxon>
        <taxon>Pandoravirus</taxon>
    </lineage>
</organism>
<proteinExistence type="predicted"/>
<dbReference type="Pfam" id="PF00805">
    <property type="entry name" value="Pentapeptide"/>
    <property type="match status" value="1"/>
</dbReference>
<feature type="region of interest" description="Disordered" evidence="1">
    <location>
        <begin position="477"/>
        <end position="514"/>
    </location>
</feature>
<dbReference type="KEGG" id="vg:16511806"/>
<dbReference type="RefSeq" id="YP_008319353.2">
    <property type="nucleotide sequence ID" value="NC_021858.1"/>
</dbReference>
<dbReference type="PROSITE" id="PS50181">
    <property type="entry name" value="FBOX"/>
    <property type="match status" value="1"/>
</dbReference>
<feature type="region of interest" description="Disordered" evidence="1">
    <location>
        <begin position="694"/>
        <end position="715"/>
    </location>
</feature>
<name>S4VXR3_9VIRU</name>
<evidence type="ECO:0000313" key="3">
    <source>
        <dbReference type="EMBL" id="AGO82684.2"/>
    </source>
</evidence>
<sequence>MATMNTARISTTTATAGPTKGCGTQGVGPTLADLPTEIILDVLSHLDTRDVGACAMAARALAAACDDHALWTRLHERERAGEEARWRAGARSIATAVGLCSTPSSHQAKYGPVSAEWIFNKIADAIGRVIHSPWHRSVDLVALLGHPRFACAARANVRVVIDSRFDTAPRTSVETAHPEPYATVGTIIRCTGISYTNHVGIRVHRGFFDADGVLCGLGLADANARQSRLGLWTGCIGLWTRGHATMADAEAYYGECGDRYRGGLLDGLCHGRGRVFDCQGTVVIAGEWNRGVVHGPCSWRSPVHKEALVGNAAFIEGSTAGPVAYFARGRLVMRVPRLYEPYRLGKFTDGFRSTITHENHRFAYTNRVYALYGPSGTTVVSLQFFVHAWPDGALVAGKRQGEHYCWTRAKYEPLLFIDTRPLGTAPGGGPLVIALGPDSTLERDPHTLAVRMRAGPSIDPAHRDLITRDPAHRDLITRDPLVSADAPPGLARDADPSGTSTADKKSGGTEQDGGDYALAQQDFARAIASASRGRVGLDEADEAALTEGFSAVSATSAALLALLDTCAAPLPAGWPHDVLSGGRVRGALFVADSESGKQTTGLDMTRCAMRECVVINATFDDCDFRRARFERCVFYGCRFDRCGFFGAVLVATRFEACLFPCAEEKVSSYVTPHVVHADAVEQILVGMGARVERAAPPCPEKEPCNGNKRKRHSHS</sequence>
<dbReference type="InterPro" id="IPR001646">
    <property type="entry name" value="5peptide_repeat"/>
</dbReference>
<protein>
    <submittedName>
        <fullName evidence="3">Pentapeptide repeat containing protein</fullName>
    </submittedName>
</protein>
<feature type="compositionally biased region" description="Polar residues" evidence="1">
    <location>
        <begin position="1"/>
        <end position="16"/>
    </location>
</feature>
<dbReference type="SMART" id="SM00256">
    <property type="entry name" value="FBOX"/>
    <property type="match status" value="1"/>
</dbReference>
<gene>
    <name evidence="3" type="ORF">pdul_cds_568</name>
</gene>
<dbReference type="InterPro" id="IPR001810">
    <property type="entry name" value="F-box_dom"/>
</dbReference>
<dbReference type="GeneID" id="16511806"/>
<evidence type="ECO:0000256" key="1">
    <source>
        <dbReference type="SAM" id="MobiDB-lite"/>
    </source>
</evidence>
<accession>S4VXR3</accession>
<feature type="domain" description="F-box" evidence="2">
    <location>
        <begin position="28"/>
        <end position="74"/>
    </location>
</feature>
<dbReference type="SUPFAM" id="SSF82185">
    <property type="entry name" value="Histone H3 K4-specific methyltransferase SET7/9 N-terminal domain"/>
    <property type="match status" value="1"/>
</dbReference>
<evidence type="ECO:0000313" key="4">
    <source>
        <dbReference type="Proteomes" id="UP000201566"/>
    </source>
</evidence>
<feature type="region of interest" description="Disordered" evidence="1">
    <location>
        <begin position="1"/>
        <end position="22"/>
    </location>
</feature>
<dbReference type="Pfam" id="PF12937">
    <property type="entry name" value="F-box-like"/>
    <property type="match status" value="1"/>
</dbReference>
<dbReference type="InterPro" id="IPR036047">
    <property type="entry name" value="F-box-like_dom_sf"/>
</dbReference>
<dbReference type="EMBL" id="KC977570">
    <property type="protein sequence ID" value="AGO82684.2"/>
    <property type="molecule type" value="Genomic_DNA"/>
</dbReference>
<dbReference type="Gene3D" id="1.20.1280.50">
    <property type="match status" value="1"/>
</dbReference>
<reference evidence="3 4" key="1">
    <citation type="journal article" date="2013" name="Science">
        <title>Pandoraviruses: amoeba viruses with genomes up to 2.5 Mb reaching that of parasitic eukaryotes.</title>
        <authorList>
            <person name="Philippe N."/>
            <person name="Legendre M."/>
            <person name="Doutre G."/>
            <person name="Coute Y."/>
            <person name="Poirot O."/>
            <person name="Lescot M."/>
            <person name="Arslan D."/>
            <person name="Seltzer V."/>
            <person name="Bertaux L."/>
            <person name="Bruley C."/>
            <person name="Garin J."/>
            <person name="Claverie J.M."/>
            <person name="Abergel C."/>
        </authorList>
    </citation>
    <scope>NUCLEOTIDE SEQUENCE [LARGE SCALE GENOMIC DNA]</scope>
    <source>
        <strain evidence="3">Melbourne</strain>
    </source>
</reference>
<dbReference type="SUPFAM" id="SSF81383">
    <property type="entry name" value="F-box domain"/>
    <property type="match status" value="1"/>
</dbReference>
<dbReference type="Gene3D" id="2.160.20.80">
    <property type="entry name" value="E3 ubiquitin-protein ligase SopA"/>
    <property type="match status" value="1"/>
</dbReference>
<dbReference type="SUPFAM" id="SSF141571">
    <property type="entry name" value="Pentapeptide repeat-like"/>
    <property type="match status" value="1"/>
</dbReference>
<evidence type="ECO:0000259" key="2">
    <source>
        <dbReference type="PROSITE" id="PS50181"/>
    </source>
</evidence>